<reference evidence="1" key="1">
    <citation type="journal article" date="2014" name="Int. J. Syst. Evol. Microbiol.">
        <title>Complete genome sequence of Corynebacterium casei LMG S-19264T (=DSM 44701T), isolated from a smear-ripened cheese.</title>
        <authorList>
            <consortium name="US DOE Joint Genome Institute (JGI-PGF)"/>
            <person name="Walter F."/>
            <person name="Albersmeier A."/>
            <person name="Kalinowski J."/>
            <person name="Ruckert C."/>
        </authorList>
    </citation>
    <scope>NUCLEOTIDE SEQUENCE</scope>
    <source>
        <strain evidence="1">CGMCC 1.15448</strain>
    </source>
</reference>
<evidence type="ECO:0008006" key="3">
    <source>
        <dbReference type="Google" id="ProtNLM"/>
    </source>
</evidence>
<evidence type="ECO:0000313" key="2">
    <source>
        <dbReference type="Proteomes" id="UP000607559"/>
    </source>
</evidence>
<comment type="caution">
    <text evidence="1">The sequence shown here is derived from an EMBL/GenBank/DDBJ whole genome shotgun (WGS) entry which is preliminary data.</text>
</comment>
<reference evidence="1" key="2">
    <citation type="submission" date="2020-09" db="EMBL/GenBank/DDBJ databases">
        <authorList>
            <person name="Sun Q."/>
            <person name="Zhou Y."/>
        </authorList>
    </citation>
    <scope>NUCLEOTIDE SEQUENCE</scope>
    <source>
        <strain evidence="1">CGMCC 1.15448</strain>
    </source>
</reference>
<proteinExistence type="predicted"/>
<dbReference type="RefSeq" id="WP_188933401.1">
    <property type="nucleotide sequence ID" value="NZ_BMJC01000003.1"/>
</dbReference>
<dbReference type="EMBL" id="BMJC01000003">
    <property type="protein sequence ID" value="GGB06127.1"/>
    <property type="molecule type" value="Genomic_DNA"/>
</dbReference>
<protein>
    <recommendedName>
        <fullName evidence="3">T9SS C-terminal target domain-containing protein</fullName>
    </recommendedName>
</protein>
<sequence>MKNTIYIDKPARPMMLTTLFSRSADQSGLLSLTTDRHGEVGILTWQAAADQHAGHFVLEHSSDGMYWQPLGPRYTTEERTSIHMYRFAGGYPEAGLNYYRLLYIALNGQLSWSKVAILGFVPEYNVSWYTVDRQVVKLDIRHTGREKYRLIRTDGRVREGILQNGQENFPSLAPGEYMLEVFTASGIWRRRIDVPRCA</sequence>
<gene>
    <name evidence="1" type="ORF">GCM10011511_31930</name>
</gene>
<organism evidence="1 2">
    <name type="scientific">Puia dinghuensis</name>
    <dbReference type="NCBI Taxonomy" id="1792502"/>
    <lineage>
        <taxon>Bacteria</taxon>
        <taxon>Pseudomonadati</taxon>
        <taxon>Bacteroidota</taxon>
        <taxon>Chitinophagia</taxon>
        <taxon>Chitinophagales</taxon>
        <taxon>Chitinophagaceae</taxon>
        <taxon>Puia</taxon>
    </lineage>
</organism>
<evidence type="ECO:0000313" key="1">
    <source>
        <dbReference type="EMBL" id="GGB06127.1"/>
    </source>
</evidence>
<dbReference type="AlphaFoldDB" id="A0A8J2UED8"/>
<accession>A0A8J2UED8</accession>
<name>A0A8J2UED8_9BACT</name>
<keyword evidence="2" id="KW-1185">Reference proteome</keyword>
<dbReference type="Proteomes" id="UP000607559">
    <property type="component" value="Unassembled WGS sequence"/>
</dbReference>